<dbReference type="KEGG" id="gtt:GUITHDRAFT_102901"/>
<reference evidence="4" key="2">
    <citation type="submission" date="2012-11" db="EMBL/GenBank/DDBJ databases">
        <authorList>
            <person name="Kuo A."/>
            <person name="Curtis B.A."/>
            <person name="Tanifuji G."/>
            <person name="Burki F."/>
            <person name="Gruber A."/>
            <person name="Irimia M."/>
            <person name="Maruyama S."/>
            <person name="Arias M.C."/>
            <person name="Ball S.G."/>
            <person name="Gile G.H."/>
            <person name="Hirakawa Y."/>
            <person name="Hopkins J.F."/>
            <person name="Rensing S.A."/>
            <person name="Schmutz J."/>
            <person name="Symeonidi A."/>
            <person name="Elias M."/>
            <person name="Eveleigh R.J."/>
            <person name="Herman E.K."/>
            <person name="Klute M.J."/>
            <person name="Nakayama T."/>
            <person name="Obornik M."/>
            <person name="Reyes-Prieto A."/>
            <person name="Armbrust E.V."/>
            <person name="Aves S.J."/>
            <person name="Beiko R.G."/>
            <person name="Coutinho P."/>
            <person name="Dacks J.B."/>
            <person name="Durnford D.G."/>
            <person name="Fast N.M."/>
            <person name="Green B.R."/>
            <person name="Grisdale C."/>
            <person name="Hempe F."/>
            <person name="Henrissat B."/>
            <person name="Hoppner M.P."/>
            <person name="Ishida K.-I."/>
            <person name="Kim E."/>
            <person name="Koreny L."/>
            <person name="Kroth P.G."/>
            <person name="Liu Y."/>
            <person name="Malik S.-B."/>
            <person name="Maier U.G."/>
            <person name="McRose D."/>
            <person name="Mock T."/>
            <person name="Neilson J.A."/>
            <person name="Onodera N.T."/>
            <person name="Poole A.M."/>
            <person name="Pritham E.J."/>
            <person name="Richards T.A."/>
            <person name="Rocap G."/>
            <person name="Roy S.W."/>
            <person name="Sarai C."/>
            <person name="Schaack S."/>
            <person name="Shirato S."/>
            <person name="Slamovits C.H."/>
            <person name="Spencer D.F."/>
            <person name="Suzuki S."/>
            <person name="Worden A.Z."/>
            <person name="Zauner S."/>
            <person name="Barry K."/>
            <person name="Bell C."/>
            <person name="Bharti A.K."/>
            <person name="Crow J.A."/>
            <person name="Grimwood J."/>
            <person name="Kramer R."/>
            <person name="Lindquist E."/>
            <person name="Lucas S."/>
            <person name="Salamov A."/>
            <person name="McFadden G.I."/>
            <person name="Lane C.E."/>
            <person name="Keeling P.J."/>
            <person name="Gray M.W."/>
            <person name="Grigoriev I.V."/>
            <person name="Archibald J.M."/>
        </authorList>
    </citation>
    <scope>NUCLEOTIDE SEQUENCE</scope>
    <source>
        <strain evidence="4">CCMP2712</strain>
    </source>
</reference>
<feature type="region of interest" description="Disordered" evidence="1">
    <location>
        <begin position="48"/>
        <end position="69"/>
    </location>
</feature>
<dbReference type="HOGENOM" id="CLU_2781272_0_0_1"/>
<dbReference type="EnsemblProtists" id="EKX51640">
    <property type="protein sequence ID" value="EKX51640"/>
    <property type="gene ID" value="GUITHDRAFT_102901"/>
</dbReference>
<name>L1JTW0_GUITC</name>
<organism evidence="2">
    <name type="scientific">Guillardia theta (strain CCMP2712)</name>
    <name type="common">Cryptophyte</name>
    <dbReference type="NCBI Taxonomy" id="905079"/>
    <lineage>
        <taxon>Eukaryota</taxon>
        <taxon>Cryptophyceae</taxon>
        <taxon>Pyrenomonadales</taxon>
        <taxon>Geminigeraceae</taxon>
        <taxon>Guillardia</taxon>
    </lineage>
</organism>
<evidence type="ECO:0000256" key="1">
    <source>
        <dbReference type="SAM" id="MobiDB-lite"/>
    </source>
</evidence>
<dbReference type="AlphaFoldDB" id="L1JTW0"/>
<dbReference type="EMBL" id="JH992975">
    <property type="protein sequence ID" value="EKX51640.1"/>
    <property type="molecule type" value="Genomic_DNA"/>
</dbReference>
<evidence type="ECO:0000313" key="2">
    <source>
        <dbReference type="EMBL" id="EKX51640.1"/>
    </source>
</evidence>
<evidence type="ECO:0000313" key="4">
    <source>
        <dbReference type="Proteomes" id="UP000011087"/>
    </source>
</evidence>
<protein>
    <submittedName>
        <fullName evidence="2 3">Uncharacterized protein</fullName>
    </submittedName>
</protein>
<dbReference type="RefSeq" id="XP_005838620.1">
    <property type="nucleotide sequence ID" value="XM_005838563.1"/>
</dbReference>
<reference evidence="2 4" key="1">
    <citation type="journal article" date="2012" name="Nature">
        <title>Algal genomes reveal evolutionary mosaicism and the fate of nucleomorphs.</title>
        <authorList>
            <consortium name="DOE Joint Genome Institute"/>
            <person name="Curtis B.A."/>
            <person name="Tanifuji G."/>
            <person name="Burki F."/>
            <person name="Gruber A."/>
            <person name="Irimia M."/>
            <person name="Maruyama S."/>
            <person name="Arias M.C."/>
            <person name="Ball S.G."/>
            <person name="Gile G.H."/>
            <person name="Hirakawa Y."/>
            <person name="Hopkins J.F."/>
            <person name="Kuo A."/>
            <person name="Rensing S.A."/>
            <person name="Schmutz J."/>
            <person name="Symeonidi A."/>
            <person name="Elias M."/>
            <person name="Eveleigh R.J."/>
            <person name="Herman E.K."/>
            <person name="Klute M.J."/>
            <person name="Nakayama T."/>
            <person name="Obornik M."/>
            <person name="Reyes-Prieto A."/>
            <person name="Armbrust E.V."/>
            <person name="Aves S.J."/>
            <person name="Beiko R.G."/>
            <person name="Coutinho P."/>
            <person name="Dacks J.B."/>
            <person name="Durnford D.G."/>
            <person name="Fast N.M."/>
            <person name="Green B.R."/>
            <person name="Grisdale C.J."/>
            <person name="Hempel F."/>
            <person name="Henrissat B."/>
            <person name="Hoppner M.P."/>
            <person name="Ishida K."/>
            <person name="Kim E."/>
            <person name="Koreny L."/>
            <person name="Kroth P.G."/>
            <person name="Liu Y."/>
            <person name="Malik S.B."/>
            <person name="Maier U.G."/>
            <person name="McRose D."/>
            <person name="Mock T."/>
            <person name="Neilson J.A."/>
            <person name="Onodera N.T."/>
            <person name="Poole A.M."/>
            <person name="Pritham E.J."/>
            <person name="Richards T.A."/>
            <person name="Rocap G."/>
            <person name="Roy S.W."/>
            <person name="Sarai C."/>
            <person name="Schaack S."/>
            <person name="Shirato S."/>
            <person name="Slamovits C.H."/>
            <person name="Spencer D.F."/>
            <person name="Suzuki S."/>
            <person name="Worden A.Z."/>
            <person name="Zauner S."/>
            <person name="Barry K."/>
            <person name="Bell C."/>
            <person name="Bharti A.K."/>
            <person name="Crow J.A."/>
            <person name="Grimwood J."/>
            <person name="Kramer R."/>
            <person name="Lindquist E."/>
            <person name="Lucas S."/>
            <person name="Salamov A."/>
            <person name="McFadden G.I."/>
            <person name="Lane C.E."/>
            <person name="Keeling P.J."/>
            <person name="Gray M.W."/>
            <person name="Grigoriev I.V."/>
            <person name="Archibald J.M."/>
        </authorList>
    </citation>
    <scope>NUCLEOTIDE SEQUENCE</scope>
    <source>
        <strain evidence="2 4">CCMP2712</strain>
    </source>
</reference>
<gene>
    <name evidence="2" type="ORF">GUITHDRAFT_102901</name>
</gene>
<dbReference type="Proteomes" id="UP000011087">
    <property type="component" value="Unassembled WGS sequence"/>
</dbReference>
<accession>L1JTW0</accession>
<reference evidence="3" key="3">
    <citation type="submission" date="2015-06" db="UniProtKB">
        <authorList>
            <consortium name="EnsemblProtists"/>
        </authorList>
    </citation>
    <scope>IDENTIFICATION</scope>
</reference>
<keyword evidence="4" id="KW-1185">Reference proteome</keyword>
<evidence type="ECO:0000313" key="3">
    <source>
        <dbReference type="EnsemblProtists" id="EKX51640"/>
    </source>
</evidence>
<sequence>MLFKILPAQSLAMMPRFASAPMLEERFPDKWDMEAQYDPYVPAPTGFDASRFPDRSGEGNQYQYGEVLH</sequence>
<dbReference type="PaxDb" id="55529-EKX51640"/>
<dbReference type="GeneID" id="17308324"/>
<proteinExistence type="predicted"/>